<feature type="domain" description="PAS" evidence="8">
    <location>
        <begin position="220"/>
        <end position="273"/>
    </location>
</feature>
<dbReference type="Gene3D" id="1.10.8.60">
    <property type="match status" value="1"/>
</dbReference>
<dbReference type="InterPro" id="IPR009057">
    <property type="entry name" value="Homeodomain-like_sf"/>
</dbReference>
<dbReference type="InterPro" id="IPR029016">
    <property type="entry name" value="GAF-like_dom_sf"/>
</dbReference>
<name>Q0AWA7_SYNWW</name>
<evidence type="ECO:0000256" key="4">
    <source>
        <dbReference type="ARBA" id="ARBA00023125"/>
    </source>
</evidence>
<dbReference type="InterPro" id="IPR027417">
    <property type="entry name" value="P-loop_NTPase"/>
</dbReference>
<dbReference type="Gene3D" id="3.40.50.300">
    <property type="entry name" value="P-loop containing nucleotide triphosphate hydrolases"/>
    <property type="match status" value="1"/>
</dbReference>
<dbReference type="EMBL" id="CP000448">
    <property type="protein sequence ID" value="ABI68997.1"/>
    <property type="molecule type" value="Genomic_DNA"/>
</dbReference>
<dbReference type="STRING" id="335541.Swol_1699"/>
<gene>
    <name evidence="9" type="ordered locus">Swol_1699</name>
</gene>
<dbReference type="InterPro" id="IPR003018">
    <property type="entry name" value="GAF"/>
</dbReference>
<dbReference type="PRINTS" id="PR01590">
    <property type="entry name" value="HTHFIS"/>
</dbReference>
<evidence type="ECO:0000256" key="5">
    <source>
        <dbReference type="ARBA" id="ARBA00023159"/>
    </source>
</evidence>
<dbReference type="Pfam" id="PF25601">
    <property type="entry name" value="AAA_lid_14"/>
    <property type="match status" value="1"/>
</dbReference>
<dbReference type="AlphaFoldDB" id="Q0AWA7"/>
<dbReference type="GO" id="GO:0005524">
    <property type="term" value="F:ATP binding"/>
    <property type="evidence" value="ECO:0007669"/>
    <property type="project" value="UniProtKB-KW"/>
</dbReference>
<dbReference type="SUPFAM" id="SSF52540">
    <property type="entry name" value="P-loop containing nucleoside triphosphate hydrolases"/>
    <property type="match status" value="1"/>
</dbReference>
<dbReference type="PROSITE" id="PS00675">
    <property type="entry name" value="SIGMA54_INTERACT_1"/>
    <property type="match status" value="1"/>
</dbReference>
<proteinExistence type="predicted"/>
<keyword evidence="4" id="KW-0238">DNA-binding</keyword>
<dbReference type="Gene3D" id="1.10.10.60">
    <property type="entry name" value="Homeodomain-like"/>
    <property type="match status" value="1"/>
</dbReference>
<evidence type="ECO:0000259" key="8">
    <source>
        <dbReference type="PROSITE" id="PS50112"/>
    </source>
</evidence>
<dbReference type="PANTHER" id="PTHR32071">
    <property type="entry name" value="TRANSCRIPTIONAL REGULATORY PROTEIN"/>
    <property type="match status" value="1"/>
</dbReference>
<dbReference type="SUPFAM" id="SSF55785">
    <property type="entry name" value="PYP-like sensor domain (PAS domain)"/>
    <property type="match status" value="1"/>
</dbReference>
<evidence type="ECO:0000256" key="6">
    <source>
        <dbReference type="ARBA" id="ARBA00023163"/>
    </source>
</evidence>
<dbReference type="InterPro" id="IPR003593">
    <property type="entry name" value="AAA+_ATPase"/>
</dbReference>
<evidence type="ECO:0000259" key="7">
    <source>
        <dbReference type="PROSITE" id="PS50045"/>
    </source>
</evidence>
<dbReference type="PROSITE" id="PS50112">
    <property type="entry name" value="PAS"/>
    <property type="match status" value="1"/>
</dbReference>
<dbReference type="PROSITE" id="PS50045">
    <property type="entry name" value="SIGMA54_INTERACT_4"/>
    <property type="match status" value="1"/>
</dbReference>
<dbReference type="SMART" id="SM00091">
    <property type="entry name" value="PAS"/>
    <property type="match status" value="1"/>
</dbReference>
<dbReference type="Gene3D" id="3.30.450.40">
    <property type="match status" value="1"/>
</dbReference>
<dbReference type="PANTHER" id="PTHR32071:SF57">
    <property type="entry name" value="C4-DICARBOXYLATE TRANSPORT TRANSCRIPTIONAL REGULATORY PROTEIN DCTD"/>
    <property type="match status" value="1"/>
</dbReference>
<dbReference type="Gene3D" id="3.30.450.20">
    <property type="entry name" value="PAS domain"/>
    <property type="match status" value="1"/>
</dbReference>
<dbReference type="NCBIfam" id="TIGR00229">
    <property type="entry name" value="sensory_box"/>
    <property type="match status" value="1"/>
</dbReference>
<dbReference type="SUPFAM" id="SSF46689">
    <property type="entry name" value="Homeodomain-like"/>
    <property type="match status" value="1"/>
</dbReference>
<dbReference type="Pfam" id="PF02954">
    <property type="entry name" value="HTH_8"/>
    <property type="match status" value="1"/>
</dbReference>
<dbReference type="Pfam" id="PF01590">
    <property type="entry name" value="GAF"/>
    <property type="match status" value="1"/>
</dbReference>
<dbReference type="HOGENOM" id="CLU_000445_8_12_9"/>
<sequence>MSSRMQTELTTLESCWEEFVSNGSLDREALPAEIADAWERCARLGANPYAGNSKRRLAESEVQEILQHHKELIDVARPFMAKLHRFVAGSGFVVLLANERGYLMETIGDQDTIRGAENIDLLPGACWREEEIGNNGVGTAVVLKKPVQVSGKEHYCRKHHSWTCSGAPILNEDKQVIGILEMSGPVEKTHLHTLGMVVAAVEAISDQLRIQQKNRELLLLSNRLGYIYNTVSDGIMVIDMQGIITQINPAVERILGQNSRKIMGIPVKELFEPGQRVEEMLDSGRDFSYSELTLGIGEAVQCLVSGKAIMDEQGKVNGGVIFINPINHIKSLVNRFSGAQASLHFSDIIGQSQELSRVVRIASLAASSESNILLEGESGTGKEVFAQAIHNASSRRDAPFIAVNCGAIPRELLGSELFGYVDGAFTGARRGGRPGKFELASGGTIFLDEIGEMPLGKQVSLLRVLQERTVTRIGGDKVIPVDVRVICASNRKLHEEVEKGNFRRDLFYRLNVIAITLPPLRQRKEDIPLLFHHFLQDISQKLGVKTPQVETEVIHSLQDYDWPGNVRELQNVVERMVNIAEESRISREHLPQEISHPAARSLKELANCEDSQLLSLSTERRKRKEMEQEREQEEIMALLVLHGGNVSQVAKSLGVSRNTIYRKIKQYRIKI</sequence>
<keyword evidence="1" id="KW-0547">Nucleotide-binding</keyword>
<dbReference type="PROSITE" id="PS00688">
    <property type="entry name" value="SIGMA54_INTERACT_3"/>
    <property type="match status" value="1"/>
</dbReference>
<dbReference type="PROSITE" id="PS00676">
    <property type="entry name" value="SIGMA54_INTERACT_2"/>
    <property type="match status" value="1"/>
</dbReference>
<evidence type="ECO:0000256" key="1">
    <source>
        <dbReference type="ARBA" id="ARBA00022741"/>
    </source>
</evidence>
<dbReference type="InterPro" id="IPR002197">
    <property type="entry name" value="HTH_Fis"/>
</dbReference>
<dbReference type="GO" id="GO:0006355">
    <property type="term" value="P:regulation of DNA-templated transcription"/>
    <property type="evidence" value="ECO:0007669"/>
    <property type="project" value="InterPro"/>
</dbReference>
<accession>Q0AWA7</accession>
<dbReference type="eggNOG" id="COG3284">
    <property type="taxonomic scope" value="Bacteria"/>
</dbReference>
<dbReference type="SMART" id="SM00382">
    <property type="entry name" value="AAA"/>
    <property type="match status" value="1"/>
</dbReference>
<keyword evidence="6" id="KW-0804">Transcription</keyword>
<evidence type="ECO:0000313" key="10">
    <source>
        <dbReference type="Proteomes" id="UP000001968"/>
    </source>
</evidence>
<evidence type="ECO:0000256" key="2">
    <source>
        <dbReference type="ARBA" id="ARBA00022840"/>
    </source>
</evidence>
<dbReference type="InterPro" id="IPR025662">
    <property type="entry name" value="Sigma_54_int_dom_ATP-bd_1"/>
</dbReference>
<keyword evidence="2" id="KW-0067">ATP-binding</keyword>
<dbReference type="KEGG" id="swo:Swol_1699"/>
<dbReference type="InterPro" id="IPR025944">
    <property type="entry name" value="Sigma_54_int_dom_CS"/>
</dbReference>
<dbReference type="Pfam" id="PF00158">
    <property type="entry name" value="Sigma54_activat"/>
    <property type="match status" value="1"/>
</dbReference>
<dbReference type="Proteomes" id="UP000001968">
    <property type="component" value="Chromosome"/>
</dbReference>
<dbReference type="GO" id="GO:0043565">
    <property type="term" value="F:sequence-specific DNA binding"/>
    <property type="evidence" value="ECO:0007669"/>
    <property type="project" value="InterPro"/>
</dbReference>
<keyword evidence="10" id="KW-1185">Reference proteome</keyword>
<evidence type="ECO:0000313" key="9">
    <source>
        <dbReference type="EMBL" id="ABI68997.1"/>
    </source>
</evidence>
<dbReference type="FunFam" id="3.40.50.300:FF:000006">
    <property type="entry name" value="DNA-binding transcriptional regulator NtrC"/>
    <property type="match status" value="1"/>
</dbReference>
<keyword evidence="5" id="KW-0010">Activator</keyword>
<dbReference type="InterPro" id="IPR035965">
    <property type="entry name" value="PAS-like_dom_sf"/>
</dbReference>
<reference evidence="10" key="1">
    <citation type="journal article" date="2010" name="Environ. Microbiol.">
        <title>The genome of Syntrophomonas wolfei: new insights into syntrophic metabolism and biohydrogen production.</title>
        <authorList>
            <person name="Sieber J.R."/>
            <person name="Sims D.R."/>
            <person name="Han C."/>
            <person name="Kim E."/>
            <person name="Lykidis A."/>
            <person name="Lapidus A.L."/>
            <person name="McDonnald E."/>
            <person name="Rohlin L."/>
            <person name="Culley D.E."/>
            <person name="Gunsalus R."/>
            <person name="McInerney M.J."/>
        </authorList>
    </citation>
    <scope>NUCLEOTIDE SEQUENCE [LARGE SCALE GENOMIC DNA]</scope>
    <source>
        <strain evidence="10">DSM 2245B / Goettingen</strain>
    </source>
</reference>
<organism evidence="9 10">
    <name type="scientific">Syntrophomonas wolfei subsp. wolfei (strain DSM 2245B / Goettingen)</name>
    <dbReference type="NCBI Taxonomy" id="335541"/>
    <lineage>
        <taxon>Bacteria</taxon>
        <taxon>Bacillati</taxon>
        <taxon>Bacillota</taxon>
        <taxon>Clostridia</taxon>
        <taxon>Eubacteriales</taxon>
        <taxon>Syntrophomonadaceae</taxon>
        <taxon>Syntrophomonas</taxon>
    </lineage>
</organism>
<dbReference type="InterPro" id="IPR002078">
    <property type="entry name" value="Sigma_54_int"/>
</dbReference>
<dbReference type="CDD" id="cd00009">
    <property type="entry name" value="AAA"/>
    <property type="match status" value="1"/>
</dbReference>
<dbReference type="InterPro" id="IPR000014">
    <property type="entry name" value="PAS"/>
</dbReference>
<dbReference type="FunFam" id="1.10.8.60:FF:000014">
    <property type="entry name" value="DNA-binding transcriptional regulator NtrC"/>
    <property type="match status" value="1"/>
</dbReference>
<keyword evidence="3" id="KW-0805">Transcription regulation</keyword>
<evidence type="ECO:0000256" key="3">
    <source>
        <dbReference type="ARBA" id="ARBA00023015"/>
    </source>
</evidence>
<dbReference type="CDD" id="cd00130">
    <property type="entry name" value="PAS"/>
    <property type="match status" value="1"/>
</dbReference>
<dbReference type="InterPro" id="IPR013767">
    <property type="entry name" value="PAS_fold"/>
</dbReference>
<protein>
    <submittedName>
        <fullName evidence="9">Acetoin operon expression regulatory protein</fullName>
    </submittedName>
</protein>
<dbReference type="Pfam" id="PF00989">
    <property type="entry name" value="PAS"/>
    <property type="match status" value="1"/>
</dbReference>
<dbReference type="InterPro" id="IPR025943">
    <property type="entry name" value="Sigma_54_int_dom_ATP-bd_2"/>
</dbReference>
<feature type="domain" description="Sigma-54 factor interaction" evidence="7">
    <location>
        <begin position="348"/>
        <end position="578"/>
    </location>
</feature>
<dbReference type="InterPro" id="IPR058031">
    <property type="entry name" value="AAA_lid_NorR"/>
</dbReference>